<evidence type="ECO:0000313" key="4">
    <source>
        <dbReference type="Proteomes" id="UP001500051"/>
    </source>
</evidence>
<dbReference type="InterPro" id="IPR000888">
    <property type="entry name" value="RmlC-like"/>
</dbReference>
<dbReference type="PANTHER" id="PTHR21047:SF2">
    <property type="entry name" value="THYMIDINE DIPHOSPHO-4-KETO-RHAMNOSE 3,5-EPIMERASE"/>
    <property type="match status" value="1"/>
</dbReference>
<evidence type="ECO:0000256" key="2">
    <source>
        <dbReference type="RuleBase" id="RU364069"/>
    </source>
</evidence>
<comment type="pathway">
    <text evidence="2">Carbohydrate biosynthesis; dTDP-L-rhamnose biosynthesis.</text>
</comment>
<organism evidence="3 4">
    <name type="scientific">Microlunatus aurantiacus</name>
    <dbReference type="NCBI Taxonomy" id="446786"/>
    <lineage>
        <taxon>Bacteria</taxon>
        <taxon>Bacillati</taxon>
        <taxon>Actinomycetota</taxon>
        <taxon>Actinomycetes</taxon>
        <taxon>Propionibacteriales</taxon>
        <taxon>Propionibacteriaceae</taxon>
        <taxon>Microlunatus</taxon>
    </lineage>
</organism>
<gene>
    <name evidence="3" type="primary">rfbC</name>
    <name evidence="3" type="ORF">GCM10022204_43150</name>
</gene>
<dbReference type="Gene3D" id="2.60.120.10">
    <property type="entry name" value="Jelly Rolls"/>
    <property type="match status" value="1"/>
</dbReference>
<reference evidence="4" key="1">
    <citation type="journal article" date="2019" name="Int. J. Syst. Evol. Microbiol.">
        <title>The Global Catalogue of Microorganisms (GCM) 10K type strain sequencing project: providing services to taxonomists for standard genome sequencing and annotation.</title>
        <authorList>
            <consortium name="The Broad Institute Genomics Platform"/>
            <consortium name="The Broad Institute Genome Sequencing Center for Infectious Disease"/>
            <person name="Wu L."/>
            <person name="Ma J."/>
        </authorList>
    </citation>
    <scope>NUCLEOTIDE SEQUENCE [LARGE SCALE GENOMIC DNA]</scope>
    <source>
        <strain evidence="4">JCM 16548</strain>
    </source>
</reference>
<dbReference type="InterPro" id="IPR011051">
    <property type="entry name" value="RmlC_Cupin_sf"/>
</dbReference>
<dbReference type="PANTHER" id="PTHR21047">
    <property type="entry name" value="DTDP-6-DEOXY-D-GLUCOSE-3,5 EPIMERASE"/>
    <property type="match status" value="1"/>
</dbReference>
<dbReference type="NCBIfam" id="TIGR01221">
    <property type="entry name" value="rmlC"/>
    <property type="match status" value="1"/>
</dbReference>
<dbReference type="CDD" id="cd00438">
    <property type="entry name" value="cupin_RmlC"/>
    <property type="match status" value="1"/>
</dbReference>
<comment type="subunit">
    <text evidence="2">Homodimer.</text>
</comment>
<dbReference type="SUPFAM" id="SSF51182">
    <property type="entry name" value="RmlC-like cupins"/>
    <property type="match status" value="1"/>
</dbReference>
<proteinExistence type="inferred from homology"/>
<accession>A0ABP7EHL6</accession>
<dbReference type="Proteomes" id="UP001500051">
    <property type="component" value="Unassembled WGS sequence"/>
</dbReference>
<comment type="similarity">
    <text evidence="1 2">Belongs to the dTDP-4-dehydrorhamnose 3,5-epimerase family.</text>
</comment>
<evidence type="ECO:0000256" key="1">
    <source>
        <dbReference type="ARBA" id="ARBA00010154"/>
    </source>
</evidence>
<sequence length="193" mass="21201">MIISNTAIEGPAVIDLELRSDDRGFFARTFCIDEFGAAGLQTVVEQCNLSGNYKAGTLRGMHFQIAPHPEAKLVRCIRGAIVDVIVDMRPDSPTRLQHVAVELTADNKKAFYVPPYFAHAYQTLTDDTEVLYQVSGSYEPSAERGLRYDDPALGITWPLPVSVISSKDAAWPLIADRDVRDFGWEPDTAGVGA</sequence>
<comment type="caution">
    <text evidence="3">The sequence shown here is derived from an EMBL/GenBank/DDBJ whole genome shotgun (WGS) entry which is preliminary data.</text>
</comment>
<dbReference type="EC" id="5.1.3.13" evidence="2"/>
<comment type="catalytic activity">
    <reaction evidence="2">
        <text>dTDP-4-dehydro-6-deoxy-alpha-D-glucose = dTDP-4-dehydro-beta-L-rhamnose</text>
        <dbReference type="Rhea" id="RHEA:16969"/>
        <dbReference type="ChEBI" id="CHEBI:57649"/>
        <dbReference type="ChEBI" id="CHEBI:62830"/>
        <dbReference type="EC" id="5.1.3.13"/>
    </reaction>
</comment>
<name>A0ABP7EHL6_9ACTN</name>
<dbReference type="Pfam" id="PF00908">
    <property type="entry name" value="dTDP_sugar_isom"/>
    <property type="match status" value="1"/>
</dbReference>
<keyword evidence="2" id="KW-0413">Isomerase</keyword>
<keyword evidence="4" id="KW-1185">Reference proteome</keyword>
<comment type="function">
    <text evidence="2">Catalyzes the epimerization of the C3' and C5'positions of dTDP-6-deoxy-D-xylo-4-hexulose, forming dTDP-6-deoxy-L-lyxo-4-hexulose.</text>
</comment>
<dbReference type="RefSeq" id="WP_344814535.1">
    <property type="nucleotide sequence ID" value="NZ_BAAAYX010000026.1"/>
</dbReference>
<dbReference type="EMBL" id="BAAAYX010000026">
    <property type="protein sequence ID" value="GAA3718477.1"/>
    <property type="molecule type" value="Genomic_DNA"/>
</dbReference>
<evidence type="ECO:0000313" key="3">
    <source>
        <dbReference type="EMBL" id="GAA3718477.1"/>
    </source>
</evidence>
<protein>
    <recommendedName>
        <fullName evidence="2">dTDP-4-dehydrorhamnose 3,5-epimerase</fullName>
        <ecNumber evidence="2">5.1.3.13</ecNumber>
    </recommendedName>
    <alternativeName>
        <fullName evidence="2">Thymidine diphospho-4-keto-rhamnose 3,5-epimerase</fullName>
    </alternativeName>
</protein>
<dbReference type="InterPro" id="IPR014710">
    <property type="entry name" value="RmlC-like_jellyroll"/>
</dbReference>